<dbReference type="OrthoDB" id="9790745at2"/>
<dbReference type="EMBL" id="CP001102">
    <property type="protein sequence ID" value="ACE06085.1"/>
    <property type="molecule type" value="Genomic_DNA"/>
</dbReference>
<dbReference type="AlphaFoldDB" id="B3ES83"/>
<dbReference type="KEGG" id="aas:Aasi_0695"/>
<sequence>MNQELANNRIHNKIAICRVYEIPTYKEGIWVLVDRLWPRGIKKDDLIIDLWLKEIAPSTSLRKWFNHDPAKWFDFAQRYMKELQGKQALIESILEKANHSPITLLYAAKDTQHNHALVLQAVLQSWPKFPKFNG</sequence>
<keyword evidence="2" id="KW-1185">Reference proteome</keyword>
<organism evidence="1 2">
    <name type="scientific">Amoebophilus asiaticus (strain 5a2)</name>
    <dbReference type="NCBI Taxonomy" id="452471"/>
    <lineage>
        <taxon>Bacteria</taxon>
        <taxon>Pseudomonadati</taxon>
        <taxon>Bacteroidota</taxon>
        <taxon>Cytophagia</taxon>
        <taxon>Cytophagales</taxon>
        <taxon>Amoebophilaceae</taxon>
        <taxon>Candidatus Amoebophilus</taxon>
    </lineage>
</organism>
<reference evidence="1 2" key="1">
    <citation type="journal article" date="2010" name="J. Bacteriol.">
        <title>The genome of the amoeba symbiont 'Candidatus Amoebophilus asiaticus' reveals common mechanisms for host cell interaction among amoeba-associated bacteria.</title>
        <authorList>
            <person name="Schmitz-Esser S."/>
            <person name="Tischler P."/>
            <person name="Arnold R."/>
            <person name="Montanaro J."/>
            <person name="Wagner M."/>
            <person name="Rattei T."/>
            <person name="Horn M."/>
        </authorList>
    </citation>
    <scope>NUCLEOTIDE SEQUENCE [LARGE SCALE GENOMIC DNA]</scope>
    <source>
        <strain evidence="1 2">5a2</strain>
    </source>
</reference>
<dbReference type="eggNOG" id="COG3189">
    <property type="taxonomic scope" value="Bacteria"/>
</dbReference>
<dbReference type="Proteomes" id="UP000001227">
    <property type="component" value="Chromosome"/>
</dbReference>
<dbReference type="Pfam" id="PF22752">
    <property type="entry name" value="DUF488-N3i"/>
    <property type="match status" value="1"/>
</dbReference>
<name>B3ES83_AMOA5</name>
<dbReference type="RefSeq" id="WP_012472852.1">
    <property type="nucleotide sequence ID" value="NC_010830.1"/>
</dbReference>
<accession>B3ES83</accession>
<dbReference type="InterPro" id="IPR052552">
    <property type="entry name" value="YeaO-like"/>
</dbReference>
<proteinExistence type="predicted"/>
<evidence type="ECO:0000313" key="1">
    <source>
        <dbReference type="EMBL" id="ACE06085.1"/>
    </source>
</evidence>
<dbReference type="PANTHER" id="PTHR36849">
    <property type="entry name" value="CYTOPLASMIC PROTEIN-RELATED"/>
    <property type="match status" value="1"/>
</dbReference>
<evidence type="ECO:0008006" key="3">
    <source>
        <dbReference type="Google" id="ProtNLM"/>
    </source>
</evidence>
<dbReference type="PANTHER" id="PTHR36849:SF1">
    <property type="entry name" value="CYTOPLASMIC PROTEIN"/>
    <property type="match status" value="1"/>
</dbReference>
<dbReference type="HOGENOM" id="CLU_137928_0_0_10"/>
<evidence type="ECO:0000313" key="2">
    <source>
        <dbReference type="Proteomes" id="UP000001227"/>
    </source>
</evidence>
<protein>
    <recommendedName>
        <fullName evidence="3">Uroporphyrin-III C-methyltransferase</fullName>
    </recommendedName>
</protein>
<gene>
    <name evidence="1" type="ordered locus">Aasi_0695</name>
</gene>